<dbReference type="Gene3D" id="3.90.550.10">
    <property type="entry name" value="Spore Coat Polysaccharide Biosynthesis Protein SpsA, Chain A"/>
    <property type="match status" value="1"/>
</dbReference>
<dbReference type="InterPro" id="IPR027791">
    <property type="entry name" value="Galactosyl_T_C"/>
</dbReference>
<dbReference type="EMBL" id="AP024819">
    <property type="protein sequence ID" value="BCZ18634.1"/>
    <property type="molecule type" value="Genomic_DNA"/>
</dbReference>
<keyword evidence="1" id="KW-0808">Transferase</keyword>
<reference evidence="3 4" key="1">
    <citation type="submission" date="2021-07" db="EMBL/GenBank/DDBJ databases">
        <title>Novel Helicobacter sp. Isolated from a cat.</title>
        <authorList>
            <person name="Rimbara E."/>
            <person name="Suzuki M."/>
        </authorList>
    </citation>
    <scope>NUCLEOTIDE SEQUENCE [LARGE SCALE GENOMIC DNA]</scope>
    <source>
        <strain evidence="4">NHP19-012</strain>
    </source>
</reference>
<gene>
    <name evidence="3" type="ORF">NHP190012_02760</name>
</gene>
<organism evidence="3 4">
    <name type="scientific">Helicobacter gastrofelis</name>
    <dbReference type="NCBI Taxonomy" id="2849642"/>
    <lineage>
        <taxon>Bacteria</taxon>
        <taxon>Pseudomonadati</taxon>
        <taxon>Campylobacterota</taxon>
        <taxon>Epsilonproteobacteria</taxon>
        <taxon>Campylobacterales</taxon>
        <taxon>Helicobacteraceae</taxon>
        <taxon>Helicobacter</taxon>
    </lineage>
</organism>
<dbReference type="InterPro" id="IPR029044">
    <property type="entry name" value="Nucleotide-diphossugar_trans"/>
</dbReference>
<accession>A0ABN6I7P9</accession>
<evidence type="ECO:0000256" key="1">
    <source>
        <dbReference type="ARBA" id="ARBA00022679"/>
    </source>
</evidence>
<sequence>MLAFKPQRELESLRYTSVAGVRSCNMSFSKQDCLAIEGFNEKFESWGREDSEFVARFLFNHGTLKPLKFCALAYHLHHEKNAHNLLLENHALYLQFLKSGSLIGELPPKTLCCPN</sequence>
<keyword evidence="4" id="KW-1185">Reference proteome</keyword>
<dbReference type="Pfam" id="PF02709">
    <property type="entry name" value="Glyco_transf_7C"/>
    <property type="match status" value="1"/>
</dbReference>
<evidence type="ECO:0000313" key="3">
    <source>
        <dbReference type="EMBL" id="BCZ18634.1"/>
    </source>
</evidence>
<dbReference type="Proteomes" id="UP000826146">
    <property type="component" value="Chromosome"/>
</dbReference>
<dbReference type="SUPFAM" id="SSF53448">
    <property type="entry name" value="Nucleotide-diphospho-sugar transferases"/>
    <property type="match status" value="1"/>
</dbReference>
<proteinExistence type="predicted"/>
<evidence type="ECO:0000259" key="2">
    <source>
        <dbReference type="Pfam" id="PF02709"/>
    </source>
</evidence>
<evidence type="ECO:0000313" key="4">
    <source>
        <dbReference type="Proteomes" id="UP000826146"/>
    </source>
</evidence>
<feature type="domain" description="Galactosyltransferase C-terminal" evidence="2">
    <location>
        <begin position="18"/>
        <end position="78"/>
    </location>
</feature>
<name>A0ABN6I7P9_9HELI</name>
<protein>
    <recommendedName>
        <fullName evidence="2">Galactosyltransferase C-terminal domain-containing protein</fullName>
    </recommendedName>
</protein>